<organism evidence="1 2">
    <name type="scientific">Sebaldella termitidis (strain ATCC 33386 / NCTC 11300)</name>
    <dbReference type="NCBI Taxonomy" id="526218"/>
    <lineage>
        <taxon>Bacteria</taxon>
        <taxon>Fusobacteriati</taxon>
        <taxon>Fusobacteriota</taxon>
        <taxon>Fusobacteriia</taxon>
        <taxon>Fusobacteriales</taxon>
        <taxon>Leptotrichiaceae</taxon>
        <taxon>Sebaldella</taxon>
    </lineage>
</organism>
<sequence>MSKFKIYKKICLMLPESEETYPFGPENCVIKVNDKMFAILDEIEISLKCNPDLALDYREMYEGVKPGYHLNKKHWNTVVLESDVKRKAIVEMIIHSYKCVVGKMPKATREMLLTKLEDQMEFLK</sequence>
<evidence type="ECO:0000313" key="2">
    <source>
        <dbReference type="Proteomes" id="UP000000845"/>
    </source>
</evidence>
<dbReference type="KEGG" id="str:Sterm_2999"/>
<dbReference type="RefSeq" id="WP_012862424.1">
    <property type="nucleotide sequence ID" value="NC_013517.1"/>
</dbReference>
<dbReference type="Pfam" id="PF04237">
    <property type="entry name" value="YjbR"/>
    <property type="match status" value="1"/>
</dbReference>
<dbReference type="STRING" id="526218.Sterm_2999"/>
<dbReference type="EMBL" id="CP001739">
    <property type="protein sequence ID" value="ACZ09842.1"/>
    <property type="molecule type" value="Genomic_DNA"/>
</dbReference>
<reference evidence="1 2" key="2">
    <citation type="journal article" date="2010" name="Stand. Genomic Sci.">
        <title>Complete genome sequence of Sebaldella termitidis type strain (NCTC 11300).</title>
        <authorList>
            <person name="Harmon-Smith M."/>
            <person name="Celia L."/>
            <person name="Chertkov O."/>
            <person name="Lapidus A."/>
            <person name="Copeland A."/>
            <person name="Glavina Del Rio T."/>
            <person name="Nolan M."/>
            <person name="Lucas S."/>
            <person name="Tice H."/>
            <person name="Cheng J.F."/>
            <person name="Han C."/>
            <person name="Detter J.C."/>
            <person name="Bruce D."/>
            <person name="Goodwin L."/>
            <person name="Pitluck S."/>
            <person name="Pati A."/>
            <person name="Liolios K."/>
            <person name="Ivanova N."/>
            <person name="Mavromatis K."/>
            <person name="Mikhailova N."/>
            <person name="Chen A."/>
            <person name="Palaniappan K."/>
            <person name="Land M."/>
            <person name="Hauser L."/>
            <person name="Chang Y.J."/>
            <person name="Jeffries C.D."/>
            <person name="Brettin T."/>
            <person name="Goker M."/>
            <person name="Beck B."/>
            <person name="Bristow J."/>
            <person name="Eisen J.A."/>
            <person name="Markowitz V."/>
            <person name="Hugenholtz P."/>
            <person name="Kyrpides N.C."/>
            <person name="Klenk H.P."/>
            <person name="Chen F."/>
        </authorList>
    </citation>
    <scope>NUCLEOTIDE SEQUENCE [LARGE SCALE GENOMIC DNA]</scope>
    <source>
        <strain evidence="2">ATCC 33386 / NCTC 11300</strain>
    </source>
</reference>
<dbReference type="Proteomes" id="UP000000845">
    <property type="component" value="Chromosome"/>
</dbReference>
<evidence type="ECO:0008006" key="3">
    <source>
        <dbReference type="Google" id="ProtNLM"/>
    </source>
</evidence>
<proteinExistence type="predicted"/>
<evidence type="ECO:0000313" key="1">
    <source>
        <dbReference type="EMBL" id="ACZ09842.1"/>
    </source>
</evidence>
<accession>D1ANN8</accession>
<dbReference type="AlphaFoldDB" id="D1ANN8"/>
<dbReference type="InterPro" id="IPR038056">
    <property type="entry name" value="YjbR-like_sf"/>
</dbReference>
<name>D1ANN8_SEBTE</name>
<dbReference type="eggNOG" id="COG2315">
    <property type="taxonomic scope" value="Bacteria"/>
</dbReference>
<protein>
    <recommendedName>
        <fullName evidence="3">MmcQ-like protein</fullName>
    </recommendedName>
</protein>
<keyword evidence="2" id="KW-1185">Reference proteome</keyword>
<dbReference type="PANTHER" id="PTHR35145:SF1">
    <property type="entry name" value="CYTOPLASMIC PROTEIN"/>
    <property type="match status" value="1"/>
</dbReference>
<dbReference type="Gene3D" id="3.90.1150.30">
    <property type="match status" value="1"/>
</dbReference>
<dbReference type="SUPFAM" id="SSF142906">
    <property type="entry name" value="YjbR-like"/>
    <property type="match status" value="1"/>
</dbReference>
<dbReference type="HOGENOM" id="CLU_105851_1_1_0"/>
<dbReference type="InterPro" id="IPR058532">
    <property type="entry name" value="YjbR/MT2646/Rv2570-like"/>
</dbReference>
<dbReference type="PANTHER" id="PTHR35145">
    <property type="entry name" value="CYTOPLASMIC PROTEIN-RELATED"/>
    <property type="match status" value="1"/>
</dbReference>
<gene>
    <name evidence="1" type="ordered locus">Sterm_2999</name>
</gene>
<reference evidence="2" key="1">
    <citation type="submission" date="2009-09" db="EMBL/GenBank/DDBJ databases">
        <title>The complete chromosome of Sebaldella termitidis ATCC 33386.</title>
        <authorList>
            <consortium name="US DOE Joint Genome Institute (JGI-PGF)"/>
            <person name="Lucas S."/>
            <person name="Copeland A."/>
            <person name="Lapidus A."/>
            <person name="Glavina del Rio T."/>
            <person name="Dalin E."/>
            <person name="Tice H."/>
            <person name="Bruce D."/>
            <person name="Goodwin L."/>
            <person name="Pitluck S."/>
            <person name="Kyrpides N."/>
            <person name="Mavromatis K."/>
            <person name="Ivanova N."/>
            <person name="Mikhailova N."/>
            <person name="Sims D."/>
            <person name="Meincke L."/>
            <person name="Brettin T."/>
            <person name="Detter J.C."/>
            <person name="Han C."/>
            <person name="Larimer F."/>
            <person name="Land M."/>
            <person name="Hauser L."/>
            <person name="Markowitz V."/>
            <person name="Cheng J.F."/>
            <person name="Hugenholtz P."/>
            <person name="Woyke T."/>
            <person name="Wu D."/>
            <person name="Eisen J.A."/>
        </authorList>
    </citation>
    <scope>NUCLEOTIDE SEQUENCE [LARGE SCALE GENOMIC DNA]</scope>
    <source>
        <strain evidence="2">ATCC 33386 / NCTC 11300</strain>
    </source>
</reference>
<dbReference type="InterPro" id="IPR007351">
    <property type="entry name" value="YjbR"/>
</dbReference>